<evidence type="ECO:0000259" key="7">
    <source>
        <dbReference type="Pfam" id="PF01974"/>
    </source>
</evidence>
<dbReference type="InterPro" id="IPR011856">
    <property type="entry name" value="tRNA_endonuc-like_dom_sf"/>
</dbReference>
<dbReference type="GO" id="GO:0005634">
    <property type="term" value="C:nucleus"/>
    <property type="evidence" value="ECO:0007669"/>
    <property type="project" value="UniProtKB-ARBA"/>
</dbReference>
<keyword evidence="3" id="KW-0819">tRNA processing</keyword>
<evidence type="ECO:0000256" key="3">
    <source>
        <dbReference type="ARBA" id="ARBA00022694"/>
    </source>
</evidence>
<dbReference type="EC" id="4.6.1.16" evidence="2"/>
<organism evidence="8">
    <name type="scientific">Ixodes ricinus</name>
    <name type="common">Common tick</name>
    <name type="synonym">Acarus ricinus</name>
    <dbReference type="NCBI Taxonomy" id="34613"/>
    <lineage>
        <taxon>Eukaryota</taxon>
        <taxon>Metazoa</taxon>
        <taxon>Ecdysozoa</taxon>
        <taxon>Arthropoda</taxon>
        <taxon>Chelicerata</taxon>
        <taxon>Arachnida</taxon>
        <taxon>Acari</taxon>
        <taxon>Parasitiformes</taxon>
        <taxon>Ixodida</taxon>
        <taxon>Ixodoidea</taxon>
        <taxon>Ixodidae</taxon>
        <taxon>Ixodinae</taxon>
        <taxon>Ixodes</taxon>
    </lineage>
</organism>
<feature type="compositionally biased region" description="Basic residues" evidence="6">
    <location>
        <begin position="76"/>
        <end position="86"/>
    </location>
</feature>
<dbReference type="Gene3D" id="3.40.1350.10">
    <property type="match status" value="1"/>
</dbReference>
<keyword evidence="4" id="KW-0456">Lyase</keyword>
<dbReference type="SUPFAM" id="SSF53032">
    <property type="entry name" value="tRNA-intron endonuclease catalytic domain-like"/>
    <property type="match status" value="1"/>
</dbReference>
<dbReference type="GO" id="GO:0000379">
    <property type="term" value="P:tRNA-type intron splice site recognition and cleavage"/>
    <property type="evidence" value="ECO:0007669"/>
    <property type="project" value="TreeGrafter"/>
</dbReference>
<evidence type="ECO:0000256" key="4">
    <source>
        <dbReference type="ARBA" id="ARBA00023239"/>
    </source>
</evidence>
<dbReference type="CDD" id="cd22363">
    <property type="entry name" value="tRNA-intron_lyase_C"/>
    <property type="match status" value="1"/>
</dbReference>
<feature type="region of interest" description="Disordered" evidence="6">
    <location>
        <begin position="71"/>
        <end position="105"/>
    </location>
</feature>
<evidence type="ECO:0000256" key="1">
    <source>
        <dbReference type="ARBA" id="ARBA00008078"/>
    </source>
</evidence>
<reference evidence="8" key="1">
    <citation type="submission" date="2016-02" db="EMBL/GenBank/DDBJ databases">
        <title>RNAseq analyses of the midgut from blood- or serum-fed Ixodes ricinus ticks.</title>
        <authorList>
            <person name="Perner J."/>
            <person name="Provaznik J."/>
            <person name="Schrenkova J."/>
            <person name="Urbanova V."/>
            <person name="Ribeiro J.M."/>
            <person name="Kopacek P."/>
        </authorList>
    </citation>
    <scope>NUCLEOTIDE SEQUENCE</scope>
    <source>
        <tissue evidence="8">Gut</tissue>
    </source>
</reference>
<dbReference type="GO" id="GO:0000213">
    <property type="term" value="F:tRNA-intron lyase activity"/>
    <property type="evidence" value="ECO:0007669"/>
    <property type="project" value="UniProtKB-EC"/>
</dbReference>
<dbReference type="Pfam" id="PF01974">
    <property type="entry name" value="tRNA_int_endo"/>
    <property type="match status" value="1"/>
</dbReference>
<evidence type="ECO:0000313" key="8">
    <source>
        <dbReference type="EMBL" id="JAP70889.1"/>
    </source>
</evidence>
<dbReference type="GO" id="GO:0003676">
    <property type="term" value="F:nucleic acid binding"/>
    <property type="evidence" value="ECO:0007669"/>
    <property type="project" value="InterPro"/>
</dbReference>
<evidence type="ECO:0000256" key="6">
    <source>
        <dbReference type="SAM" id="MobiDB-lite"/>
    </source>
</evidence>
<sequence>MDEAHLLVTKGKAVLVKNTRLTKAPTDQDRARLEKHAQEIHEQQAELVMSQRREEIVQYAEKITAGRLLKASGQHVSKRMRRKMRKGSSQPNAASTSTPGSEETLPVDLQAQKEAVIAEEMSRVKPPSREFTCYPVFTECPRTKATDLEPVALDYPKTDAERLRCLVFADLWERGHHLTCGAKFGGDFLLYSDDPLLYHAFAIVVCLEKGTSFDGHDLVLWGRLGNSVHKTVVLASLVEDQVQYLSLCWSGDL</sequence>
<keyword evidence="8" id="KW-0378">Hydrolase</keyword>
<name>A0A131XV12_IXORI</name>
<dbReference type="InterPro" id="IPR006677">
    <property type="entry name" value="tRNA_intron_Endonuc_cat-like"/>
</dbReference>
<accession>A0A131XV12</accession>
<feature type="compositionally biased region" description="Polar residues" evidence="6">
    <location>
        <begin position="87"/>
        <end position="101"/>
    </location>
</feature>
<dbReference type="PANTHER" id="PTHR13070:SF0">
    <property type="entry name" value="TRNA-SPLICING ENDONUCLEASE SUBUNIT SEN34"/>
    <property type="match status" value="1"/>
</dbReference>
<dbReference type="InterPro" id="IPR036167">
    <property type="entry name" value="tRNA_intron_Endo_cat-like_sf"/>
</dbReference>
<comment type="similarity">
    <text evidence="1">Belongs to the tRNA-intron endonuclease family.</text>
</comment>
<evidence type="ECO:0000256" key="2">
    <source>
        <dbReference type="ARBA" id="ARBA00012573"/>
    </source>
</evidence>
<comment type="catalytic activity">
    <reaction evidence="5">
        <text>pretRNA = a 3'-half-tRNA molecule with a 5'-OH end + a 5'-half-tRNA molecule with a 2',3'-cyclic phosphate end + an intron with a 2',3'-cyclic phosphate and a 5'-hydroxyl terminus.</text>
        <dbReference type="EC" id="4.6.1.16"/>
    </reaction>
</comment>
<dbReference type="PANTHER" id="PTHR13070">
    <property type="entry name" value="TRNA-SPLICING ENDONUCLEASE SUBUNIT SEN34-RELATED"/>
    <property type="match status" value="1"/>
</dbReference>
<protein>
    <recommendedName>
        <fullName evidence="2">tRNA-intron lyase</fullName>
        <ecNumber evidence="2">4.6.1.16</ecNumber>
    </recommendedName>
</protein>
<keyword evidence="8" id="KW-0255">Endonuclease</keyword>
<dbReference type="EMBL" id="GEFM01004907">
    <property type="protein sequence ID" value="JAP70889.1"/>
    <property type="molecule type" value="mRNA"/>
</dbReference>
<dbReference type="AlphaFoldDB" id="A0A131XV12"/>
<evidence type="ECO:0000256" key="5">
    <source>
        <dbReference type="ARBA" id="ARBA00034031"/>
    </source>
</evidence>
<feature type="domain" description="tRNA intron endonuclease catalytic" evidence="7">
    <location>
        <begin position="163"/>
        <end position="244"/>
    </location>
</feature>
<proteinExistence type="evidence at transcript level"/>
<keyword evidence="8" id="KW-0540">Nuclease</keyword>